<keyword evidence="3" id="KW-1185">Reference proteome</keyword>
<dbReference type="AlphaFoldDB" id="A0A1E2UJE4"/>
<dbReference type="STRING" id="1818881.A3196_18280"/>
<dbReference type="Gene3D" id="1.10.3210.10">
    <property type="entry name" value="Hypothetical protein af1432"/>
    <property type="match status" value="1"/>
</dbReference>
<dbReference type="InterPro" id="IPR013976">
    <property type="entry name" value="HDOD"/>
</dbReference>
<accession>A0A1E2UJE4</accession>
<dbReference type="SUPFAM" id="SSF109604">
    <property type="entry name" value="HD-domain/PDEase-like"/>
    <property type="match status" value="1"/>
</dbReference>
<protein>
    <recommendedName>
        <fullName evidence="1">HDOD domain-containing protein</fullName>
    </recommendedName>
</protein>
<dbReference type="InterPro" id="IPR052340">
    <property type="entry name" value="RNase_Y/CdgJ"/>
</dbReference>
<dbReference type="PANTHER" id="PTHR33525">
    <property type="match status" value="1"/>
</dbReference>
<organism evidence="2 3">
    <name type="scientific">Candidatus Thiodiazotropha endoloripes</name>
    <dbReference type="NCBI Taxonomy" id="1818881"/>
    <lineage>
        <taxon>Bacteria</taxon>
        <taxon>Pseudomonadati</taxon>
        <taxon>Pseudomonadota</taxon>
        <taxon>Gammaproteobacteria</taxon>
        <taxon>Chromatiales</taxon>
        <taxon>Sedimenticolaceae</taxon>
        <taxon>Candidatus Thiodiazotropha</taxon>
    </lineage>
</organism>
<proteinExistence type="predicted"/>
<name>A0A1E2UJE4_9GAMM</name>
<dbReference type="Proteomes" id="UP000094849">
    <property type="component" value="Unassembled WGS sequence"/>
</dbReference>
<reference evidence="2 3" key="1">
    <citation type="submission" date="2016-03" db="EMBL/GenBank/DDBJ databases">
        <title>Chemosynthetic sulphur-oxidizing symbionts of marine invertebrate animals are capable of nitrogen fixation.</title>
        <authorList>
            <person name="Petersen J.M."/>
            <person name="Kemper A."/>
            <person name="Gruber-Vodicka H."/>
            <person name="Cardini U."/>
            <person name="Geest Mvander."/>
            <person name="Kleiner M."/>
            <person name="Bulgheresi S."/>
            <person name="Fussmann M."/>
            <person name="Herbold C."/>
            <person name="Seah B.K.B."/>
            <person name="Antony C.Paul."/>
            <person name="Liu D."/>
            <person name="Belitz A."/>
            <person name="Weber M."/>
        </authorList>
    </citation>
    <scope>NUCLEOTIDE SEQUENCE [LARGE SCALE GENOMIC DNA]</scope>
    <source>
        <strain evidence="2">G_D</strain>
    </source>
</reference>
<dbReference type="PROSITE" id="PS51833">
    <property type="entry name" value="HDOD"/>
    <property type="match status" value="1"/>
</dbReference>
<evidence type="ECO:0000259" key="1">
    <source>
        <dbReference type="PROSITE" id="PS51833"/>
    </source>
</evidence>
<dbReference type="RefSeq" id="WP_069025032.1">
    <property type="nucleotide sequence ID" value="NZ_LVJZ01000004.1"/>
</dbReference>
<evidence type="ECO:0000313" key="2">
    <source>
        <dbReference type="EMBL" id="ODB94473.1"/>
    </source>
</evidence>
<dbReference type="EMBL" id="LVJZ01000004">
    <property type="protein sequence ID" value="ODB94473.1"/>
    <property type="molecule type" value="Genomic_DNA"/>
</dbReference>
<feature type="domain" description="HDOD" evidence="1">
    <location>
        <begin position="17"/>
        <end position="218"/>
    </location>
</feature>
<comment type="caution">
    <text evidence="2">The sequence shown here is derived from an EMBL/GenBank/DDBJ whole genome shotgun (WGS) entry which is preliminary data.</text>
</comment>
<sequence>MQTARQAKDQVLKLQHLPPLSTTATRLLALLSEEDLALNKLAEAIDQDPGLSARILGLANSAYFGQQNPVLRVEDAIIRVLGLNMVKSLAFSIAVSGAFDISNCHQFDIKQYWLESLSTAILARHLSVRSTTSEPPDPDAVYLAGLLMKIGVLVLVHLFPEDYDKVLVQKRQQGSDADILTLETEMLGINHRQAGAWLADRWHLPELVVSAIAQANQPGDSQHTKEVTLVGAVSCWLSEAEQEQQPVMDCTSELSDCCGLSAETIAVVKSGFIDEEEEIKVIANMLAS</sequence>
<dbReference type="Pfam" id="PF08668">
    <property type="entry name" value="HDOD"/>
    <property type="match status" value="1"/>
</dbReference>
<gene>
    <name evidence="2" type="ORF">A3196_18280</name>
</gene>
<evidence type="ECO:0000313" key="3">
    <source>
        <dbReference type="Proteomes" id="UP000094849"/>
    </source>
</evidence>
<dbReference type="PANTHER" id="PTHR33525:SF3">
    <property type="entry name" value="RIBONUCLEASE Y"/>
    <property type="match status" value="1"/>
</dbReference>